<keyword evidence="2" id="KW-1185">Reference proteome</keyword>
<gene>
    <name evidence="1" type="ORF">NEZAVI_LOCUS2342</name>
</gene>
<evidence type="ECO:0000313" key="1">
    <source>
        <dbReference type="EMBL" id="CAH1391298.1"/>
    </source>
</evidence>
<dbReference type="EMBL" id="OV725077">
    <property type="protein sequence ID" value="CAH1391298.1"/>
    <property type="molecule type" value="Genomic_DNA"/>
</dbReference>
<organism evidence="1 2">
    <name type="scientific">Nezara viridula</name>
    <name type="common">Southern green stink bug</name>
    <name type="synonym">Cimex viridulus</name>
    <dbReference type="NCBI Taxonomy" id="85310"/>
    <lineage>
        <taxon>Eukaryota</taxon>
        <taxon>Metazoa</taxon>
        <taxon>Ecdysozoa</taxon>
        <taxon>Arthropoda</taxon>
        <taxon>Hexapoda</taxon>
        <taxon>Insecta</taxon>
        <taxon>Pterygota</taxon>
        <taxon>Neoptera</taxon>
        <taxon>Paraneoptera</taxon>
        <taxon>Hemiptera</taxon>
        <taxon>Heteroptera</taxon>
        <taxon>Panheteroptera</taxon>
        <taxon>Pentatomomorpha</taxon>
        <taxon>Pentatomoidea</taxon>
        <taxon>Pentatomidae</taxon>
        <taxon>Pentatominae</taxon>
        <taxon>Nezara</taxon>
    </lineage>
</organism>
<evidence type="ECO:0000313" key="2">
    <source>
        <dbReference type="Proteomes" id="UP001152798"/>
    </source>
</evidence>
<dbReference type="AlphaFoldDB" id="A0A9P0E7H3"/>
<sequence>MNDRRMSLKQLVKLLNMKGKMSLTSALRGIVLKNLTVEIRCWKRRRVLGTINGY</sequence>
<proteinExistence type="predicted"/>
<reference evidence="1" key="1">
    <citation type="submission" date="2022-01" db="EMBL/GenBank/DDBJ databases">
        <authorList>
            <person name="King R."/>
        </authorList>
    </citation>
    <scope>NUCLEOTIDE SEQUENCE</scope>
</reference>
<name>A0A9P0E7H3_NEZVI</name>
<dbReference type="Proteomes" id="UP001152798">
    <property type="component" value="Chromosome 1"/>
</dbReference>
<accession>A0A9P0E7H3</accession>
<protein>
    <submittedName>
        <fullName evidence="1">Uncharacterized protein</fullName>
    </submittedName>
</protein>